<feature type="domain" description="C2H2-type" evidence="8">
    <location>
        <begin position="261"/>
        <end position="289"/>
    </location>
</feature>
<evidence type="ECO:0000256" key="3">
    <source>
        <dbReference type="ARBA" id="ARBA00022737"/>
    </source>
</evidence>
<evidence type="ECO:0000256" key="5">
    <source>
        <dbReference type="ARBA" id="ARBA00022833"/>
    </source>
</evidence>
<dbReference type="Ensembl" id="ENSOGAT00000034096.1">
    <property type="protein sequence ID" value="ENSOGAP00000021776.1"/>
    <property type="gene ID" value="ENSOGAG00000033555.1"/>
</dbReference>
<dbReference type="GO" id="GO:0008270">
    <property type="term" value="F:zinc ion binding"/>
    <property type="evidence" value="ECO:0007669"/>
    <property type="project" value="UniProtKB-KW"/>
</dbReference>
<dbReference type="STRING" id="30611.ENSOGAP00000021776"/>
<keyword evidence="4 7" id="KW-0863">Zinc-finger</keyword>
<protein>
    <recommendedName>
        <fullName evidence="8">C2H2-type domain-containing protein</fullName>
    </recommendedName>
</protein>
<dbReference type="SUPFAM" id="SSF57667">
    <property type="entry name" value="beta-beta-alpha zinc fingers"/>
    <property type="match status" value="4"/>
</dbReference>
<dbReference type="PANTHER" id="PTHR24390:SF265">
    <property type="entry name" value="ZINC FINGER PROTEIN 239-LIKE-RELATED"/>
    <property type="match status" value="1"/>
</dbReference>
<evidence type="ECO:0000256" key="7">
    <source>
        <dbReference type="PROSITE-ProRule" id="PRU00042"/>
    </source>
</evidence>
<dbReference type="GO" id="GO:0006357">
    <property type="term" value="P:regulation of transcription by RNA polymerase II"/>
    <property type="evidence" value="ECO:0007669"/>
    <property type="project" value="TreeGrafter"/>
</dbReference>
<sequence length="361" mass="41622">MCSHSTEDCLQEMGTNNLFLDMIIRRYQSCGPENLNLTKGWENMYECEQQKVHYSGLDQCLTATHGKLFQCSKCLDSFRQLSNQNRHKKTFECKRYGKASKLCSHSTGYKRIHIGEKLNKCENDGKCLSHRSKYSNSENIDTGRKLSNYKECDKLTKQQSHFSGHKIIYSGEKPYKYQECNKAFNCDSDLSIHQRIHCGEKPYKCQECGKAFNYYTFLDIKKFALQKNPTNVETETVAKPLFKWYSKLSEHERIHSGKKPYKCEKCGKGFKLSSTLSKHQRTINSGEKPYKYGQCGKLFNSASILTGPTINHIGEKPHAKHKRIQIGEKSYKCEQCGNDLTSSNLTTHKNIHIGEKSYKCE</sequence>
<feature type="domain" description="C2H2-type" evidence="8">
    <location>
        <begin position="331"/>
        <end position="357"/>
    </location>
</feature>
<evidence type="ECO:0000256" key="1">
    <source>
        <dbReference type="ARBA" id="ARBA00004123"/>
    </source>
</evidence>
<name>H0Y083_OTOGA</name>
<dbReference type="Gene3D" id="3.30.160.60">
    <property type="entry name" value="Classic Zinc Finger"/>
    <property type="match status" value="7"/>
</dbReference>
<dbReference type="HOGENOM" id="CLU_002678_44_8_1"/>
<feature type="domain" description="C2H2-type" evidence="8">
    <location>
        <begin position="175"/>
        <end position="202"/>
    </location>
</feature>
<dbReference type="GO" id="GO:0000978">
    <property type="term" value="F:RNA polymerase II cis-regulatory region sequence-specific DNA binding"/>
    <property type="evidence" value="ECO:0007669"/>
    <property type="project" value="TreeGrafter"/>
</dbReference>
<organism evidence="9 10">
    <name type="scientific">Otolemur garnettii</name>
    <name type="common">Small-eared galago</name>
    <name type="synonym">Garnett's greater bushbaby</name>
    <dbReference type="NCBI Taxonomy" id="30611"/>
    <lineage>
        <taxon>Eukaryota</taxon>
        <taxon>Metazoa</taxon>
        <taxon>Chordata</taxon>
        <taxon>Craniata</taxon>
        <taxon>Vertebrata</taxon>
        <taxon>Euteleostomi</taxon>
        <taxon>Mammalia</taxon>
        <taxon>Eutheria</taxon>
        <taxon>Euarchontoglires</taxon>
        <taxon>Primates</taxon>
        <taxon>Strepsirrhini</taxon>
        <taxon>Lorisiformes</taxon>
        <taxon>Galagidae</taxon>
        <taxon>Otolemur</taxon>
    </lineage>
</organism>
<dbReference type="PANTHER" id="PTHR24390">
    <property type="entry name" value="ZINC FINGER PROTEIN"/>
    <property type="match status" value="1"/>
</dbReference>
<keyword evidence="5" id="KW-0862">Zinc</keyword>
<dbReference type="InParanoid" id="H0Y083"/>
<reference evidence="9" key="2">
    <citation type="submission" date="2025-08" db="UniProtKB">
        <authorList>
            <consortium name="Ensembl"/>
        </authorList>
    </citation>
    <scope>IDENTIFICATION</scope>
</reference>
<evidence type="ECO:0000313" key="10">
    <source>
        <dbReference type="Proteomes" id="UP000005225"/>
    </source>
</evidence>
<dbReference type="EMBL" id="AAQR03173756">
    <property type="status" value="NOT_ANNOTATED_CDS"/>
    <property type="molecule type" value="Genomic_DNA"/>
</dbReference>
<comment type="subcellular location">
    <subcellularLocation>
        <location evidence="1">Nucleus</location>
    </subcellularLocation>
</comment>
<evidence type="ECO:0000256" key="4">
    <source>
        <dbReference type="ARBA" id="ARBA00022771"/>
    </source>
</evidence>
<dbReference type="Pfam" id="PF00096">
    <property type="entry name" value="zf-C2H2"/>
    <property type="match status" value="1"/>
</dbReference>
<keyword evidence="3" id="KW-0677">Repeat</keyword>
<dbReference type="GO" id="GO:0003700">
    <property type="term" value="F:DNA-binding transcription factor activity"/>
    <property type="evidence" value="ECO:0007669"/>
    <property type="project" value="TreeGrafter"/>
</dbReference>
<dbReference type="GeneTree" id="ENSGT00940000154251"/>
<evidence type="ECO:0000256" key="2">
    <source>
        <dbReference type="ARBA" id="ARBA00022723"/>
    </source>
</evidence>
<dbReference type="GO" id="GO:0005634">
    <property type="term" value="C:nucleus"/>
    <property type="evidence" value="ECO:0007669"/>
    <property type="project" value="UniProtKB-SubCell"/>
</dbReference>
<dbReference type="InterPro" id="IPR013087">
    <property type="entry name" value="Znf_C2H2_type"/>
</dbReference>
<reference evidence="9" key="3">
    <citation type="submission" date="2025-09" db="UniProtKB">
        <authorList>
            <consortium name="Ensembl"/>
        </authorList>
    </citation>
    <scope>IDENTIFICATION</scope>
</reference>
<accession>H0Y083</accession>
<feature type="domain" description="C2H2-type" evidence="8">
    <location>
        <begin position="290"/>
        <end position="317"/>
    </location>
</feature>
<dbReference type="eggNOG" id="KOG1721">
    <property type="taxonomic scope" value="Eukaryota"/>
</dbReference>
<evidence type="ECO:0000256" key="6">
    <source>
        <dbReference type="ARBA" id="ARBA00023242"/>
    </source>
</evidence>
<evidence type="ECO:0000259" key="8">
    <source>
        <dbReference type="PROSITE" id="PS50157"/>
    </source>
</evidence>
<evidence type="ECO:0000313" key="9">
    <source>
        <dbReference type="Ensembl" id="ENSOGAP00000021776.1"/>
    </source>
</evidence>
<proteinExistence type="predicted"/>
<reference evidence="10" key="1">
    <citation type="submission" date="2011-03" db="EMBL/GenBank/DDBJ databases">
        <title>Version 3 of the genome sequence of Otolemur garnettii (Bushbaby).</title>
        <authorList>
            <consortium name="The Broad Institute Genome Sequencing Platform"/>
            <person name="Di Palma F."/>
            <person name="Johnson J."/>
            <person name="Lander E.S."/>
            <person name="Lindblad-Toh K."/>
            <person name="Jaffe D.B."/>
            <person name="Gnerre S."/>
            <person name="MacCallum I."/>
            <person name="Przybylski D."/>
            <person name="Ribeiro F.J."/>
            <person name="Burton J.N."/>
            <person name="Walker B.J."/>
            <person name="Sharpe T."/>
            <person name="Hall G."/>
        </authorList>
    </citation>
    <scope>NUCLEOTIDE SEQUENCE [LARGE SCALE GENOMIC DNA]</scope>
</reference>
<keyword evidence="10" id="KW-1185">Reference proteome</keyword>
<keyword evidence="6" id="KW-0539">Nucleus</keyword>
<dbReference type="PROSITE" id="PS50157">
    <property type="entry name" value="ZINC_FINGER_C2H2_2"/>
    <property type="match status" value="4"/>
</dbReference>
<dbReference type="AlphaFoldDB" id="H0Y083"/>
<dbReference type="SMART" id="SM00355">
    <property type="entry name" value="ZnF_C2H2"/>
    <property type="match status" value="4"/>
</dbReference>
<keyword evidence="2" id="KW-0479">Metal-binding</keyword>
<dbReference type="Proteomes" id="UP000005225">
    <property type="component" value="Unassembled WGS sequence"/>
</dbReference>
<dbReference type="InterPro" id="IPR036236">
    <property type="entry name" value="Znf_C2H2_sf"/>
</dbReference>